<keyword evidence="2" id="KW-1185">Reference proteome</keyword>
<organism evidence="1 2">
    <name type="scientific">Nakamurella endophytica</name>
    <dbReference type="NCBI Taxonomy" id="1748367"/>
    <lineage>
        <taxon>Bacteria</taxon>
        <taxon>Bacillati</taxon>
        <taxon>Actinomycetota</taxon>
        <taxon>Actinomycetes</taxon>
        <taxon>Nakamurellales</taxon>
        <taxon>Nakamurellaceae</taxon>
        <taxon>Nakamurella</taxon>
    </lineage>
</organism>
<dbReference type="Gene3D" id="1.10.10.2390">
    <property type="match status" value="1"/>
</dbReference>
<proteinExistence type="predicted"/>
<sequence length="108" mass="11478">MTERTGFFSSVVSWLRAGYPDGVPPKDCLPLIAVLRHRLTDVELDEIVATLVESGELEIDRSRIGEVVGEVSRQPPSDEDVARVSARLAAGGWPLAPDADVPAAAGPS</sequence>
<dbReference type="Pfam" id="PF11829">
    <property type="entry name" value="DUF3349"/>
    <property type="match status" value="1"/>
</dbReference>
<dbReference type="EMBL" id="BMNA01000005">
    <property type="protein sequence ID" value="GGM07443.1"/>
    <property type="molecule type" value="Genomic_DNA"/>
</dbReference>
<evidence type="ECO:0000313" key="1">
    <source>
        <dbReference type="EMBL" id="GGM07443.1"/>
    </source>
</evidence>
<dbReference type="Gene3D" id="6.10.140.2080">
    <property type="match status" value="1"/>
</dbReference>
<dbReference type="Proteomes" id="UP000655208">
    <property type="component" value="Unassembled WGS sequence"/>
</dbReference>
<evidence type="ECO:0000313" key="2">
    <source>
        <dbReference type="Proteomes" id="UP000655208"/>
    </source>
</evidence>
<reference evidence="1" key="1">
    <citation type="journal article" date="2014" name="Int. J. Syst. Evol. Microbiol.">
        <title>Complete genome sequence of Corynebacterium casei LMG S-19264T (=DSM 44701T), isolated from a smear-ripened cheese.</title>
        <authorList>
            <consortium name="US DOE Joint Genome Institute (JGI-PGF)"/>
            <person name="Walter F."/>
            <person name="Albersmeier A."/>
            <person name="Kalinowski J."/>
            <person name="Ruckert C."/>
        </authorList>
    </citation>
    <scope>NUCLEOTIDE SEQUENCE</scope>
    <source>
        <strain evidence="1">CGMCC 4.7308</strain>
    </source>
</reference>
<dbReference type="AlphaFoldDB" id="A0A917T3X4"/>
<gene>
    <name evidence="1" type="ORF">GCM10011594_29260</name>
</gene>
<accession>A0A917T3X4</accession>
<dbReference type="InterPro" id="IPR021784">
    <property type="entry name" value="DUF3349"/>
</dbReference>
<comment type="caution">
    <text evidence="1">The sequence shown here is derived from an EMBL/GenBank/DDBJ whole genome shotgun (WGS) entry which is preliminary data.</text>
</comment>
<reference evidence="1" key="2">
    <citation type="submission" date="2020-09" db="EMBL/GenBank/DDBJ databases">
        <authorList>
            <person name="Sun Q."/>
            <person name="Zhou Y."/>
        </authorList>
    </citation>
    <scope>NUCLEOTIDE SEQUENCE</scope>
    <source>
        <strain evidence="1">CGMCC 4.7308</strain>
    </source>
</reference>
<protein>
    <recommendedName>
        <fullName evidence="3">DUF3349 domain-containing protein</fullName>
    </recommendedName>
</protein>
<name>A0A917T3X4_9ACTN</name>
<evidence type="ECO:0008006" key="3">
    <source>
        <dbReference type="Google" id="ProtNLM"/>
    </source>
</evidence>
<dbReference type="RefSeq" id="WP_188942740.1">
    <property type="nucleotide sequence ID" value="NZ_BMNA01000005.1"/>
</dbReference>